<evidence type="ECO:0000256" key="3">
    <source>
        <dbReference type="ARBA" id="ARBA00022475"/>
    </source>
</evidence>
<reference evidence="10" key="2">
    <citation type="submission" date="2013-09" db="EMBL/GenBank/DDBJ databases">
        <authorList>
            <person name="Wang G."/>
            <person name="Yang Y."/>
            <person name="Su Y."/>
        </authorList>
    </citation>
    <scope>NUCLEOTIDE SEQUENCE</scope>
    <source>
        <strain evidence="10">ATCC 39006</strain>
    </source>
</reference>
<dbReference type="Proteomes" id="UP000233778">
    <property type="component" value="Chromosome"/>
</dbReference>
<dbReference type="GO" id="GO:0030313">
    <property type="term" value="C:cell envelope"/>
    <property type="evidence" value="ECO:0007669"/>
    <property type="project" value="UniProtKB-ARBA"/>
</dbReference>
<name>A0A2I5T4K2_SERS3</name>
<keyword evidence="7" id="KW-0449">Lipoprotein</keyword>
<dbReference type="EMBL" id="CP025085">
    <property type="protein sequence ID" value="AUG99475.1"/>
    <property type="molecule type" value="Genomic_DNA"/>
</dbReference>
<organism evidence="10 11">
    <name type="scientific">Serratia sp. (strain ATCC 39006)</name>
    <name type="common">Prodigiosinella confusarubida</name>
    <dbReference type="NCBI Taxonomy" id="104623"/>
    <lineage>
        <taxon>Bacteria</taxon>
        <taxon>Pseudomonadati</taxon>
        <taxon>Pseudomonadota</taxon>
        <taxon>Gammaproteobacteria</taxon>
        <taxon>Enterobacterales</taxon>
        <taxon>Pectobacteriaceae</taxon>
        <taxon>Prodigiosinella</taxon>
    </lineage>
</organism>
<protein>
    <submittedName>
        <fullName evidence="10">Sugar ABC transporter substrate-binding protein</fullName>
    </submittedName>
</protein>
<dbReference type="InterPro" id="IPR006059">
    <property type="entry name" value="SBP"/>
</dbReference>
<dbReference type="PANTHER" id="PTHR43649">
    <property type="entry name" value="ARABINOSE-BINDING PROTEIN-RELATED"/>
    <property type="match status" value="1"/>
</dbReference>
<dbReference type="STRING" id="104623.Ser39006_03829"/>
<comment type="similarity">
    <text evidence="2">Belongs to the bacterial solute-binding protein 1 family.</text>
</comment>
<evidence type="ECO:0000256" key="4">
    <source>
        <dbReference type="ARBA" id="ARBA00022729"/>
    </source>
</evidence>
<evidence type="ECO:0000256" key="5">
    <source>
        <dbReference type="ARBA" id="ARBA00023136"/>
    </source>
</evidence>
<proteinExistence type="inferred from homology"/>
<dbReference type="Proteomes" id="UP000017700">
    <property type="component" value="Chromosome"/>
</dbReference>
<dbReference type="PANTHER" id="PTHR43649:SF33">
    <property type="entry name" value="POLYGALACTURONAN_RHAMNOGALACTURONAN-BINDING PROTEIN YTCQ"/>
    <property type="match status" value="1"/>
</dbReference>
<gene>
    <name evidence="9" type="ORF">CWC46_06370</name>
    <name evidence="10" type="ORF">Ser39006_006375</name>
</gene>
<feature type="signal peptide" evidence="8">
    <location>
        <begin position="1"/>
        <end position="22"/>
    </location>
</feature>
<reference evidence="10 11" key="1">
    <citation type="journal article" date="2013" name="Genome Announc.">
        <title>Draft genome sequence of Serratia sp. strain ATCC 39006, a model bacterium for analysis of the biosynthesis and regulation of prodigiosin, a carbapenem, and gas vesicles.</title>
        <authorList>
            <person name="Fineran P.C."/>
            <person name="Iglesias Cans M.C."/>
            <person name="Ramsay J.P."/>
            <person name="Wilf N.M."/>
            <person name="Cossyleon D."/>
            <person name="McNeil M.B."/>
            <person name="Williamson N.R."/>
            <person name="Monson R.E."/>
            <person name="Becher S.A."/>
            <person name="Stanton J.A."/>
            <person name="Brugger K."/>
            <person name="Brown S.D."/>
            <person name="Salmond G.P."/>
        </authorList>
    </citation>
    <scope>NUCLEOTIDE SEQUENCE [LARGE SCALE GENOMIC DNA]</scope>
    <source>
        <strain evidence="10">ATCC 39006</strain>
        <strain evidence="11">ATCC 39006 / SC 11482</strain>
    </source>
</reference>
<dbReference type="RefSeq" id="WP_021017089.1">
    <property type="nucleotide sequence ID" value="NZ_CP025084.1"/>
</dbReference>
<keyword evidence="6" id="KW-0564">Palmitate</keyword>
<keyword evidence="4 8" id="KW-0732">Signal</keyword>
<evidence type="ECO:0000313" key="10">
    <source>
        <dbReference type="EMBL" id="AUH03793.1"/>
    </source>
</evidence>
<reference evidence="10" key="4">
    <citation type="submission" date="2017-11" db="EMBL/GenBank/DDBJ databases">
        <title>Complete genome sequence of Serratia sp. ATCC 39006.</title>
        <authorList>
            <person name="Hampton H.G."/>
            <person name="Jackson S.A."/>
            <person name="Jauregui R."/>
            <person name="Poulter G.T.M."/>
            <person name="Salmond G.P.C."/>
            <person name="Fineran P.C."/>
        </authorList>
    </citation>
    <scope>NUCLEOTIDE SEQUENCE</scope>
    <source>
        <strain evidence="10">ATCC 39006</strain>
    </source>
</reference>
<evidence type="ECO:0000313" key="12">
    <source>
        <dbReference type="Proteomes" id="UP000233778"/>
    </source>
</evidence>
<dbReference type="CDD" id="cd13585">
    <property type="entry name" value="PBP2_TMBP_like"/>
    <property type="match status" value="1"/>
</dbReference>
<evidence type="ECO:0000256" key="7">
    <source>
        <dbReference type="ARBA" id="ARBA00023288"/>
    </source>
</evidence>
<sequence length="428" mass="46256">MKILTKAVITALLASSTLAAHAADTLQVWIRANDNARTIYEQEATAFEKTTGIKINYFSASTDFEQRLARAAIGNTLPDLIINDAAYMGQLIKLGIVDPIDPASLANGKDLQPTALNSLKYDDGKYYGIPTSVQASALYIRKDWREKLGLPQPKTWADLKALAKAFTLKDPDGNGKNDTYGFGLPGSSTRGYASWVLSSFIWQAGGEFVRPVNGGFKATMDGKGVVDALTFMRGMVCEKLVQPGAINAVTSNVSNAFRSGQVGMVLSGPYSLPVFSEEPGPDKFEVVKPPRGPASQASIAEGEAIYLVKSGKQKALATKFIDFMISPQGQKIGMAVGMPNEPIVRLPVNKTIDANAVYHDARWKVFAEQYATDGRYVPAVPNWTPIRQLTADGFNRILSDCSSNIPAELGKLNVKVNAELSKQKVLAK</sequence>
<dbReference type="EMBL" id="CP025084">
    <property type="protein sequence ID" value="AUH03793.1"/>
    <property type="molecule type" value="Genomic_DNA"/>
</dbReference>
<dbReference type="SUPFAM" id="SSF53850">
    <property type="entry name" value="Periplasmic binding protein-like II"/>
    <property type="match status" value="1"/>
</dbReference>
<keyword evidence="11" id="KW-1185">Reference proteome</keyword>
<dbReference type="AlphaFoldDB" id="A0A2I5T4K2"/>
<reference evidence="9 12" key="3">
    <citation type="submission" date="2017-11" db="EMBL/GenBank/DDBJ databases">
        <title>Complete genome sequence of Serratia sp. ATCC 39006 LacA.</title>
        <authorList>
            <person name="Hampton H.G."/>
            <person name="Jackson S.A."/>
            <person name="Jauregui R."/>
            <person name="Poulter G.T.M."/>
            <person name="Salmond G.P.C."/>
            <person name="Fineran P.C."/>
        </authorList>
    </citation>
    <scope>NUCLEOTIDE SEQUENCE [LARGE SCALE GENOMIC DNA]</scope>
    <source>
        <strain evidence="9 12">ATCC 39006</strain>
    </source>
</reference>
<evidence type="ECO:0000256" key="6">
    <source>
        <dbReference type="ARBA" id="ARBA00023139"/>
    </source>
</evidence>
<dbReference type="Pfam" id="PF01547">
    <property type="entry name" value="SBP_bac_1"/>
    <property type="match status" value="1"/>
</dbReference>
<evidence type="ECO:0000256" key="2">
    <source>
        <dbReference type="ARBA" id="ARBA00008520"/>
    </source>
</evidence>
<accession>A0A2I5T4K2</accession>
<dbReference type="KEGG" id="serq:CWC46_06370"/>
<keyword evidence="3" id="KW-1003">Cell membrane</keyword>
<dbReference type="OrthoDB" id="3225049at2"/>
<comment type="subcellular location">
    <subcellularLocation>
        <location evidence="1">Periplasm</location>
    </subcellularLocation>
</comment>
<dbReference type="InterPro" id="IPR050490">
    <property type="entry name" value="Bact_solute-bd_prot1"/>
</dbReference>
<evidence type="ECO:0000313" key="11">
    <source>
        <dbReference type="Proteomes" id="UP000017700"/>
    </source>
</evidence>
<feature type="chain" id="PRO_5036041043" evidence="8">
    <location>
        <begin position="23"/>
        <end position="428"/>
    </location>
</feature>
<evidence type="ECO:0000256" key="1">
    <source>
        <dbReference type="ARBA" id="ARBA00004418"/>
    </source>
</evidence>
<dbReference type="GO" id="GO:0042597">
    <property type="term" value="C:periplasmic space"/>
    <property type="evidence" value="ECO:0007669"/>
    <property type="project" value="UniProtKB-SubCell"/>
</dbReference>
<keyword evidence="5" id="KW-0472">Membrane</keyword>
<dbReference type="KEGG" id="sera:Ser39006_006375"/>
<dbReference type="Gene3D" id="3.40.190.10">
    <property type="entry name" value="Periplasmic binding protein-like II"/>
    <property type="match status" value="1"/>
</dbReference>
<evidence type="ECO:0000313" key="9">
    <source>
        <dbReference type="EMBL" id="AUG99475.1"/>
    </source>
</evidence>
<evidence type="ECO:0000256" key="8">
    <source>
        <dbReference type="SAM" id="SignalP"/>
    </source>
</evidence>